<evidence type="ECO:0000256" key="1">
    <source>
        <dbReference type="SAM" id="Phobius"/>
    </source>
</evidence>
<gene>
    <name evidence="2" type="ORF">ACFPFW_06685</name>
</gene>
<keyword evidence="3" id="KW-1185">Reference proteome</keyword>
<keyword evidence="1" id="KW-1133">Transmembrane helix</keyword>
<proteinExistence type="predicted"/>
<dbReference type="RefSeq" id="WP_114958153.1">
    <property type="nucleotide sequence ID" value="NZ_JBHSJF010000005.1"/>
</dbReference>
<reference evidence="3" key="1">
    <citation type="journal article" date="2019" name="Int. J. Syst. Evol. Microbiol.">
        <title>The Global Catalogue of Microorganisms (GCM) 10K type strain sequencing project: providing services to taxonomists for standard genome sequencing and annotation.</title>
        <authorList>
            <consortium name="The Broad Institute Genomics Platform"/>
            <consortium name="The Broad Institute Genome Sequencing Center for Infectious Disease"/>
            <person name="Wu L."/>
            <person name="Ma J."/>
        </authorList>
    </citation>
    <scope>NUCLEOTIDE SEQUENCE [LARGE SCALE GENOMIC DNA]</scope>
    <source>
        <strain evidence="3">CGMCC 1.16444</strain>
    </source>
</reference>
<sequence>MRFLVRMIGVFLFAAAFVALVIDGTRSIAGNALYLSSLGESVKLVWPNGMEAIENSLRSLYESLWDPAGSWLFAQPAFVVLGLAGLFLMLIGRRRPRVVRPLPRRY</sequence>
<feature type="transmembrane region" description="Helical" evidence="1">
    <location>
        <begin position="71"/>
        <end position="91"/>
    </location>
</feature>
<comment type="caution">
    <text evidence="2">The sequence shown here is derived from an EMBL/GenBank/DDBJ whole genome shotgun (WGS) entry which is preliminary data.</text>
</comment>
<evidence type="ECO:0000313" key="2">
    <source>
        <dbReference type="EMBL" id="MFC5067701.1"/>
    </source>
</evidence>
<dbReference type="EMBL" id="JBHSJF010000005">
    <property type="protein sequence ID" value="MFC5067701.1"/>
    <property type="molecule type" value="Genomic_DNA"/>
</dbReference>
<keyword evidence="1" id="KW-0472">Membrane</keyword>
<keyword evidence="1" id="KW-0812">Transmembrane</keyword>
<evidence type="ECO:0008006" key="4">
    <source>
        <dbReference type="Google" id="ProtNLM"/>
    </source>
</evidence>
<accession>A0ABV9Z0R1</accession>
<protein>
    <recommendedName>
        <fullName evidence="4">Secreted protein with PEP-CTERM sorting signal</fullName>
    </recommendedName>
</protein>
<dbReference type="Proteomes" id="UP001595796">
    <property type="component" value="Unassembled WGS sequence"/>
</dbReference>
<name>A0ABV9Z0R1_9HYPH</name>
<organism evidence="2 3">
    <name type="scientific">Flaviflagellibacter deserti</name>
    <dbReference type="NCBI Taxonomy" id="2267266"/>
    <lineage>
        <taxon>Bacteria</taxon>
        <taxon>Pseudomonadati</taxon>
        <taxon>Pseudomonadota</taxon>
        <taxon>Alphaproteobacteria</taxon>
        <taxon>Hyphomicrobiales</taxon>
        <taxon>Flaviflagellibacter</taxon>
    </lineage>
</organism>
<evidence type="ECO:0000313" key="3">
    <source>
        <dbReference type="Proteomes" id="UP001595796"/>
    </source>
</evidence>